<proteinExistence type="predicted"/>
<name>A0AAN7NHE9_MYCAM</name>
<protein>
    <submittedName>
        <fullName evidence="1">Uncharacterized protein</fullName>
    </submittedName>
</protein>
<dbReference type="EMBL" id="JAUNZN010000003">
    <property type="protein sequence ID" value="KAK4825056.1"/>
    <property type="molecule type" value="Genomic_DNA"/>
</dbReference>
<keyword evidence="2" id="KW-1185">Reference proteome</keyword>
<sequence length="183" mass="20512">MPYMADAEPPHRPPAHGDRCKGSATAEDSCSGRWSCQYHQLLLDLQCIYSLLGTCCPEVKTRQVDATATDPLSELSWTRRSSCHNPNHRRWLKVRVWLLRHAWGSDTRWREGILPLCSALVRPPLAPVLGSPVQEGQGRTGERPARGCQDAEELEHLCCEERLGELGLLSLGQSRLRGLNPRL</sequence>
<dbReference type="Proteomes" id="UP001333110">
    <property type="component" value="Unassembled WGS sequence"/>
</dbReference>
<gene>
    <name evidence="1" type="ORF">QYF61_023060</name>
</gene>
<organism evidence="1 2">
    <name type="scientific">Mycteria americana</name>
    <name type="common">Wood stork</name>
    <dbReference type="NCBI Taxonomy" id="33587"/>
    <lineage>
        <taxon>Eukaryota</taxon>
        <taxon>Metazoa</taxon>
        <taxon>Chordata</taxon>
        <taxon>Craniata</taxon>
        <taxon>Vertebrata</taxon>
        <taxon>Euteleostomi</taxon>
        <taxon>Archelosauria</taxon>
        <taxon>Archosauria</taxon>
        <taxon>Dinosauria</taxon>
        <taxon>Saurischia</taxon>
        <taxon>Theropoda</taxon>
        <taxon>Coelurosauria</taxon>
        <taxon>Aves</taxon>
        <taxon>Neognathae</taxon>
        <taxon>Neoaves</taxon>
        <taxon>Aequornithes</taxon>
        <taxon>Ciconiiformes</taxon>
        <taxon>Ciconiidae</taxon>
        <taxon>Mycteria</taxon>
    </lineage>
</organism>
<dbReference type="AlphaFoldDB" id="A0AAN7NHE9"/>
<evidence type="ECO:0000313" key="1">
    <source>
        <dbReference type="EMBL" id="KAK4825056.1"/>
    </source>
</evidence>
<accession>A0AAN7NHE9</accession>
<reference evidence="1 2" key="1">
    <citation type="journal article" date="2023" name="J. Hered.">
        <title>Chromosome-level genome of the wood stork (Mycteria americana) provides insight into avian chromosome evolution.</title>
        <authorList>
            <person name="Flamio R. Jr."/>
            <person name="Ramstad K.M."/>
        </authorList>
    </citation>
    <scope>NUCLEOTIDE SEQUENCE [LARGE SCALE GENOMIC DNA]</scope>
    <source>
        <strain evidence="1">JAX WOST 10</strain>
    </source>
</reference>
<comment type="caution">
    <text evidence="1">The sequence shown here is derived from an EMBL/GenBank/DDBJ whole genome shotgun (WGS) entry which is preliminary data.</text>
</comment>
<evidence type="ECO:0000313" key="2">
    <source>
        <dbReference type="Proteomes" id="UP001333110"/>
    </source>
</evidence>